<keyword evidence="1" id="KW-0812">Transmembrane</keyword>
<feature type="transmembrane region" description="Helical" evidence="1">
    <location>
        <begin position="236"/>
        <end position="257"/>
    </location>
</feature>
<evidence type="ECO:0000256" key="1">
    <source>
        <dbReference type="SAM" id="Phobius"/>
    </source>
</evidence>
<dbReference type="RefSeq" id="WP_159753612.1">
    <property type="nucleotide sequence ID" value="NZ_WUQX01000001.1"/>
</dbReference>
<accession>A0A7X3SKU1</accession>
<organism evidence="2 3">
    <name type="scientific">Sporofaciens musculi</name>
    <dbReference type="NCBI Taxonomy" id="2681861"/>
    <lineage>
        <taxon>Bacteria</taxon>
        <taxon>Bacillati</taxon>
        <taxon>Bacillota</taxon>
        <taxon>Clostridia</taxon>
        <taxon>Lachnospirales</taxon>
        <taxon>Lachnospiraceae</taxon>
        <taxon>Sporofaciens</taxon>
    </lineage>
</organism>
<evidence type="ECO:0000313" key="3">
    <source>
        <dbReference type="Proteomes" id="UP000460412"/>
    </source>
</evidence>
<keyword evidence="1" id="KW-1133">Transmembrane helix</keyword>
<keyword evidence="3" id="KW-1185">Reference proteome</keyword>
<dbReference type="Proteomes" id="UP000460412">
    <property type="component" value="Unassembled WGS sequence"/>
</dbReference>
<keyword evidence="1" id="KW-0472">Membrane</keyword>
<feature type="transmembrane region" description="Helical" evidence="1">
    <location>
        <begin position="99"/>
        <end position="124"/>
    </location>
</feature>
<sequence>MSVIIEFSRCIGTYSSAKFESKIIGIVTVGIYSNYLLITNALNIVMGQLFMALTASIGNMGVTESKEKSEKILYEIFFMNFWIDCIIAASLYATVNLLIHAWFGESMILGTNVLVCITINFYIYQIRRTVLTYRDAYGLFWYDRYKALVEAGINLVISIFLGSKIGLIGILTGTIISTLSTSLWVEPYILFKYGFHSSTKKYFVKLSVYTLFTFVSCFICEYIVKLLGLTGFRGFVFGVIICTVIVSAMICVLFMGAEEFKFAITLAKKILLIFRRKK</sequence>
<reference evidence="2 3" key="1">
    <citation type="submission" date="2019-12" db="EMBL/GenBank/DDBJ databases">
        <title>Sporaefaciens musculi gen. nov., sp. nov., a novel bacterium isolated from the caecum of an obese mouse.</title>
        <authorList>
            <person name="Rasmussen T.S."/>
            <person name="Streidl T."/>
            <person name="Hitch T.C.A."/>
            <person name="Wortmann E."/>
            <person name="Deptula P."/>
            <person name="Hansen M."/>
            <person name="Nielsen D.S."/>
            <person name="Clavel T."/>
            <person name="Vogensen F.K."/>
        </authorList>
    </citation>
    <scope>NUCLEOTIDE SEQUENCE [LARGE SCALE GENOMIC DNA]</scope>
    <source>
        <strain evidence="2 3">WCA-9-b2</strain>
    </source>
</reference>
<dbReference type="AlphaFoldDB" id="A0A7X3SKU1"/>
<dbReference type="EMBL" id="WUQX01000001">
    <property type="protein sequence ID" value="MXP77874.1"/>
    <property type="molecule type" value="Genomic_DNA"/>
</dbReference>
<evidence type="ECO:0008006" key="4">
    <source>
        <dbReference type="Google" id="ProtNLM"/>
    </source>
</evidence>
<evidence type="ECO:0000313" key="2">
    <source>
        <dbReference type="EMBL" id="MXP77874.1"/>
    </source>
</evidence>
<feature type="transmembrane region" description="Helical" evidence="1">
    <location>
        <begin position="202"/>
        <end position="224"/>
    </location>
</feature>
<protein>
    <recommendedName>
        <fullName evidence="4">Polysaccharide biosynthesis protein C-terminal domain-containing protein</fullName>
    </recommendedName>
</protein>
<comment type="caution">
    <text evidence="2">The sequence shown here is derived from an EMBL/GenBank/DDBJ whole genome shotgun (WGS) entry which is preliminary data.</text>
</comment>
<feature type="transmembrane region" description="Helical" evidence="1">
    <location>
        <begin position="72"/>
        <end position="93"/>
    </location>
</feature>
<proteinExistence type="predicted"/>
<name>A0A7X3SKU1_9FIRM</name>
<gene>
    <name evidence="2" type="ORF">GN277_21725</name>
</gene>